<evidence type="ECO:0000256" key="1">
    <source>
        <dbReference type="SAM" id="MobiDB-lite"/>
    </source>
</evidence>
<feature type="region of interest" description="Disordered" evidence="1">
    <location>
        <begin position="132"/>
        <end position="159"/>
    </location>
</feature>
<dbReference type="EMBL" id="SNRW01002294">
    <property type="protein sequence ID" value="KAA6393246.1"/>
    <property type="molecule type" value="Genomic_DNA"/>
</dbReference>
<dbReference type="AlphaFoldDB" id="A0A5J4WES6"/>
<evidence type="ECO:0000313" key="3">
    <source>
        <dbReference type="Proteomes" id="UP000324800"/>
    </source>
</evidence>
<evidence type="ECO:0000313" key="2">
    <source>
        <dbReference type="EMBL" id="KAA6393246.1"/>
    </source>
</evidence>
<comment type="caution">
    <text evidence="2">The sequence shown here is derived from an EMBL/GenBank/DDBJ whole genome shotgun (WGS) entry which is preliminary data.</text>
</comment>
<dbReference type="Proteomes" id="UP000324800">
    <property type="component" value="Unassembled WGS sequence"/>
</dbReference>
<accession>A0A5J4WES6</accession>
<proteinExistence type="predicted"/>
<gene>
    <name evidence="2" type="ORF">EZS28_011232</name>
</gene>
<organism evidence="2 3">
    <name type="scientific">Streblomastix strix</name>
    <dbReference type="NCBI Taxonomy" id="222440"/>
    <lineage>
        <taxon>Eukaryota</taxon>
        <taxon>Metamonada</taxon>
        <taxon>Preaxostyla</taxon>
        <taxon>Oxymonadida</taxon>
        <taxon>Streblomastigidae</taxon>
        <taxon>Streblomastix</taxon>
    </lineage>
</organism>
<name>A0A5J4WES6_9EUKA</name>
<sequence>MLKPRKYSARLKKNLTMKKMKNNREHYWKRQNLGDLMLNREYQAIQRTSTQAADDQKAQYGTATAEKVAQLLYAFNIWGINKQSKSSLSMQEVVYNPEEYKQSSGRRMSSLFVPLHQDVITLRNLVQTVSSKVQTTSSADGEHEAPMKKEKETDDPRTINAFACSSY</sequence>
<protein>
    <submittedName>
        <fullName evidence="2">Uncharacterized protein</fullName>
    </submittedName>
</protein>
<reference evidence="2 3" key="1">
    <citation type="submission" date="2019-03" db="EMBL/GenBank/DDBJ databases">
        <title>Single cell metagenomics reveals metabolic interactions within the superorganism composed of flagellate Streblomastix strix and complex community of Bacteroidetes bacteria on its surface.</title>
        <authorList>
            <person name="Treitli S.C."/>
            <person name="Kolisko M."/>
            <person name="Husnik F."/>
            <person name="Keeling P."/>
            <person name="Hampl V."/>
        </authorList>
    </citation>
    <scope>NUCLEOTIDE SEQUENCE [LARGE SCALE GENOMIC DNA]</scope>
    <source>
        <strain evidence="2">ST1C</strain>
    </source>
</reference>
<feature type="compositionally biased region" description="Basic and acidic residues" evidence="1">
    <location>
        <begin position="140"/>
        <end position="157"/>
    </location>
</feature>